<dbReference type="Gene3D" id="3.10.100.10">
    <property type="entry name" value="Mannose-Binding Protein A, subunit A"/>
    <property type="match status" value="1"/>
</dbReference>
<reference evidence="2" key="1">
    <citation type="journal article" date="2020" name="Nat. Ecol. Evol.">
        <title>Deeply conserved synteny resolves early events in vertebrate evolution.</title>
        <authorList>
            <person name="Simakov O."/>
            <person name="Marletaz F."/>
            <person name="Yue J.X."/>
            <person name="O'Connell B."/>
            <person name="Jenkins J."/>
            <person name="Brandt A."/>
            <person name="Calef R."/>
            <person name="Tung C.H."/>
            <person name="Huang T.K."/>
            <person name="Schmutz J."/>
            <person name="Satoh N."/>
            <person name="Yu J.K."/>
            <person name="Putnam N.H."/>
            <person name="Green R.E."/>
            <person name="Rokhsar D.S."/>
        </authorList>
    </citation>
    <scope>NUCLEOTIDE SEQUENCE [LARGE SCALE GENOMIC DNA]</scope>
    <source>
        <strain evidence="2">S238N-H82</strain>
    </source>
</reference>
<dbReference type="SMART" id="SM00034">
    <property type="entry name" value="CLECT"/>
    <property type="match status" value="1"/>
</dbReference>
<gene>
    <name evidence="3" type="primary">LOC118432643</name>
</gene>
<dbReference type="PANTHER" id="PTHR22803">
    <property type="entry name" value="MANNOSE, PHOSPHOLIPASE, LECTIN RECEPTOR RELATED"/>
    <property type="match status" value="1"/>
</dbReference>
<dbReference type="GO" id="GO:0038023">
    <property type="term" value="F:signaling receptor activity"/>
    <property type="evidence" value="ECO:0000318"/>
    <property type="project" value="GO_Central"/>
</dbReference>
<dbReference type="InterPro" id="IPR050111">
    <property type="entry name" value="C-type_lectin/snaclec_domain"/>
</dbReference>
<protein>
    <submittedName>
        <fullName evidence="3">C-type lectin-like</fullName>
    </submittedName>
</protein>
<dbReference type="Pfam" id="PF00059">
    <property type="entry name" value="Lectin_C"/>
    <property type="match status" value="1"/>
</dbReference>
<accession>A0A9J7MGA7</accession>
<dbReference type="RefSeq" id="XP_035700165.1">
    <property type="nucleotide sequence ID" value="XM_035844272.1"/>
</dbReference>
<name>A0A9J7MGA7_BRAFL</name>
<keyword evidence="2" id="KW-1185">Reference proteome</keyword>
<dbReference type="InterPro" id="IPR016186">
    <property type="entry name" value="C-type_lectin-like/link_sf"/>
</dbReference>
<dbReference type="AlphaFoldDB" id="A0A9J7MGA7"/>
<dbReference type="InterPro" id="IPR016187">
    <property type="entry name" value="CTDL_fold"/>
</dbReference>
<dbReference type="OrthoDB" id="441660at2759"/>
<dbReference type="PROSITE" id="PS50041">
    <property type="entry name" value="C_TYPE_LECTIN_2"/>
    <property type="match status" value="1"/>
</dbReference>
<dbReference type="Proteomes" id="UP000001554">
    <property type="component" value="Chromosome 15"/>
</dbReference>
<evidence type="ECO:0000313" key="2">
    <source>
        <dbReference type="Proteomes" id="UP000001554"/>
    </source>
</evidence>
<evidence type="ECO:0000259" key="1">
    <source>
        <dbReference type="PROSITE" id="PS50041"/>
    </source>
</evidence>
<dbReference type="KEGG" id="bfo:118432643"/>
<evidence type="ECO:0000313" key="3">
    <source>
        <dbReference type="RefSeq" id="XP_035700165.1"/>
    </source>
</evidence>
<feature type="domain" description="C-type lectin" evidence="1">
    <location>
        <begin position="1"/>
        <end position="139"/>
    </location>
</feature>
<sequence>MPDKLKWTDAKSRCEQHGAHLTSVKDATENKLISQLISSALKQEKDDLVWIGLTNGKKVISILQLWGSDLKWTDGSPVSYTNWAKGQPTVAGPFIFIGKAGGNCAGMYSKKPGWLMMGRGEIGQWKTGRCDSQHPFICKKPK</sequence>
<dbReference type="GeneID" id="118432643"/>
<dbReference type="OMA" id="RTAGCAN"/>
<organism evidence="2 3">
    <name type="scientific">Branchiostoma floridae</name>
    <name type="common">Florida lancelet</name>
    <name type="synonym">Amphioxus</name>
    <dbReference type="NCBI Taxonomy" id="7739"/>
    <lineage>
        <taxon>Eukaryota</taxon>
        <taxon>Metazoa</taxon>
        <taxon>Chordata</taxon>
        <taxon>Cephalochordata</taxon>
        <taxon>Leptocardii</taxon>
        <taxon>Amphioxiformes</taxon>
        <taxon>Branchiostomatidae</taxon>
        <taxon>Branchiostoma</taxon>
    </lineage>
</organism>
<dbReference type="SUPFAM" id="SSF56436">
    <property type="entry name" value="C-type lectin-like"/>
    <property type="match status" value="1"/>
</dbReference>
<dbReference type="CDD" id="cd00037">
    <property type="entry name" value="CLECT"/>
    <property type="match status" value="1"/>
</dbReference>
<proteinExistence type="predicted"/>
<reference evidence="3" key="2">
    <citation type="submission" date="2025-08" db="UniProtKB">
        <authorList>
            <consortium name="RefSeq"/>
        </authorList>
    </citation>
    <scope>IDENTIFICATION</scope>
    <source>
        <strain evidence="3">S238N-H82</strain>
        <tissue evidence="3">Testes</tissue>
    </source>
</reference>
<dbReference type="InterPro" id="IPR001304">
    <property type="entry name" value="C-type_lectin-like"/>
</dbReference>